<sequence length="194" mass="21641">MAQQWFTSDLHLGHRFVASLRGFDTVEEHDAAVLDGLRDTLSAGDTVWMLGDLSCGDTADEDRALDLLADVLTAAGATADLIAGNHDSCHPLHRGAHLRQRRYLEVFRSVQAYQKLRWEDQDVWLSHFPRPGRDHEGMESRYDELRLDVPRLIHGHLHSDAPDTGPGMVDVGVEAWGLRPVAQSDVADVVFDRA</sequence>
<evidence type="ECO:0000313" key="3">
    <source>
        <dbReference type="EMBL" id="RRO87639.1"/>
    </source>
</evidence>
<dbReference type="AlphaFoldDB" id="A0A3R8QL63"/>
<comment type="caution">
    <text evidence="3">The sequence shown here is derived from an EMBL/GenBank/DDBJ whole genome shotgun (WGS) entry which is preliminary data.</text>
</comment>
<accession>A0A3R8QL63</accession>
<evidence type="ECO:0000256" key="1">
    <source>
        <dbReference type="ARBA" id="ARBA00008950"/>
    </source>
</evidence>
<gene>
    <name evidence="3" type="ORF">CXF48_01615</name>
</gene>
<dbReference type="Pfam" id="PF12850">
    <property type="entry name" value="Metallophos_2"/>
    <property type="match status" value="1"/>
</dbReference>
<evidence type="ECO:0000259" key="2">
    <source>
        <dbReference type="Pfam" id="PF12850"/>
    </source>
</evidence>
<comment type="similarity">
    <text evidence="1">Belongs to the metallophosphoesterase superfamily. YfcE family.</text>
</comment>
<dbReference type="EMBL" id="PQNK01000002">
    <property type="protein sequence ID" value="RRO87639.1"/>
    <property type="molecule type" value="Genomic_DNA"/>
</dbReference>
<dbReference type="RefSeq" id="WP_010274820.1">
    <property type="nucleotide sequence ID" value="NZ_CP066067.1"/>
</dbReference>
<organism evidence="3 4">
    <name type="scientific">Corynebacterium bovis</name>
    <dbReference type="NCBI Taxonomy" id="36808"/>
    <lineage>
        <taxon>Bacteria</taxon>
        <taxon>Bacillati</taxon>
        <taxon>Actinomycetota</taxon>
        <taxon>Actinomycetes</taxon>
        <taxon>Mycobacteriales</taxon>
        <taxon>Corynebacteriaceae</taxon>
        <taxon>Corynebacterium</taxon>
    </lineage>
</organism>
<dbReference type="InterPro" id="IPR029052">
    <property type="entry name" value="Metallo-depent_PP-like"/>
</dbReference>
<feature type="domain" description="Calcineurin-like phosphoesterase" evidence="2">
    <location>
        <begin position="8"/>
        <end position="159"/>
    </location>
</feature>
<dbReference type="Proteomes" id="UP000276526">
    <property type="component" value="Unassembled WGS sequence"/>
</dbReference>
<reference evidence="3 4" key="1">
    <citation type="submission" date="2018-01" db="EMBL/GenBank/DDBJ databases">
        <title>Twenty Corynebacterium bovis Genomes.</title>
        <authorList>
            <person name="Gulvik C.A."/>
        </authorList>
    </citation>
    <scope>NUCLEOTIDE SEQUENCE [LARGE SCALE GENOMIC DNA]</scope>
    <source>
        <strain evidence="3 4">F6900</strain>
    </source>
</reference>
<dbReference type="OrthoDB" id="5380073at2"/>
<proteinExistence type="inferred from homology"/>
<dbReference type="SUPFAM" id="SSF56300">
    <property type="entry name" value="Metallo-dependent phosphatases"/>
    <property type="match status" value="1"/>
</dbReference>
<dbReference type="Gene3D" id="3.60.21.10">
    <property type="match status" value="1"/>
</dbReference>
<protein>
    <submittedName>
        <fullName evidence="3">Phosphoprotein phosphatase</fullName>
    </submittedName>
</protein>
<name>A0A3R8QL63_9CORY</name>
<dbReference type="InterPro" id="IPR024654">
    <property type="entry name" value="Calcineurin-like_PHP_lpxH"/>
</dbReference>
<dbReference type="GeneID" id="60808468"/>
<evidence type="ECO:0000313" key="4">
    <source>
        <dbReference type="Proteomes" id="UP000276526"/>
    </source>
</evidence>